<name>A0ABT6AP20_9BURK</name>
<evidence type="ECO:0000313" key="1">
    <source>
        <dbReference type="EMBL" id="MDF3834370.1"/>
    </source>
</evidence>
<evidence type="ECO:0000313" key="2">
    <source>
        <dbReference type="Proteomes" id="UP001216674"/>
    </source>
</evidence>
<dbReference type="RefSeq" id="WP_276265465.1">
    <property type="nucleotide sequence ID" value="NZ_JARJLM010000268.1"/>
</dbReference>
<protein>
    <submittedName>
        <fullName evidence="1">Uncharacterized protein</fullName>
    </submittedName>
</protein>
<reference evidence="1 2" key="1">
    <citation type="submission" date="2023-03" db="EMBL/GenBank/DDBJ databases">
        <title>Draft assemblies of triclosan tolerant bacteria isolated from returned activated sludge.</title>
        <authorList>
            <person name="Van Hamelsveld S."/>
        </authorList>
    </citation>
    <scope>NUCLEOTIDE SEQUENCE [LARGE SCALE GENOMIC DNA]</scope>
    <source>
        <strain evidence="1 2">GW210010_S58</strain>
    </source>
</reference>
<dbReference type="Proteomes" id="UP001216674">
    <property type="component" value="Unassembled WGS sequence"/>
</dbReference>
<dbReference type="EMBL" id="JARJLM010000268">
    <property type="protein sequence ID" value="MDF3834370.1"/>
    <property type="molecule type" value="Genomic_DNA"/>
</dbReference>
<proteinExistence type="predicted"/>
<sequence length="174" mass="19223">MNDVPAVRPLAGQPAFRTCLHQLAQFYPPQSVPVRTQKGNPERRTFIWAVAKAFYSHFRDFHVEAISEIVALLWPNTDERNVRHELTAERKAQIAEAAKAEMTIASDAVLETAALVSRAQRTTHTQSSADLTDSQRVQQALGLLASIGDKELATSLVQGLHTVLSDFDFGLAED</sequence>
<keyword evidence="2" id="KW-1185">Reference proteome</keyword>
<accession>A0ABT6AP20</accession>
<gene>
    <name evidence="1" type="ORF">P3W85_15615</name>
</gene>
<organism evidence="1 2">
    <name type="scientific">Cupriavidus basilensis</name>
    <dbReference type="NCBI Taxonomy" id="68895"/>
    <lineage>
        <taxon>Bacteria</taxon>
        <taxon>Pseudomonadati</taxon>
        <taxon>Pseudomonadota</taxon>
        <taxon>Betaproteobacteria</taxon>
        <taxon>Burkholderiales</taxon>
        <taxon>Burkholderiaceae</taxon>
        <taxon>Cupriavidus</taxon>
    </lineage>
</organism>
<comment type="caution">
    <text evidence="1">The sequence shown here is derived from an EMBL/GenBank/DDBJ whole genome shotgun (WGS) entry which is preliminary data.</text>
</comment>